<dbReference type="SUPFAM" id="SSF53300">
    <property type="entry name" value="vWA-like"/>
    <property type="match status" value="1"/>
</dbReference>
<dbReference type="Gene3D" id="3.40.50.410">
    <property type="entry name" value="von Willebrand factor, type A domain"/>
    <property type="match status" value="1"/>
</dbReference>
<reference evidence="2" key="2">
    <citation type="journal article" date="2021" name="PeerJ">
        <title>Extensive microbial diversity within the chicken gut microbiome revealed by metagenomics and culture.</title>
        <authorList>
            <person name="Gilroy R."/>
            <person name="Ravi A."/>
            <person name="Getino M."/>
            <person name="Pursley I."/>
            <person name="Horton D.L."/>
            <person name="Alikhan N.F."/>
            <person name="Baker D."/>
            <person name="Gharbi K."/>
            <person name="Hall N."/>
            <person name="Watson M."/>
            <person name="Adriaenssens E.M."/>
            <person name="Foster-Nyarko E."/>
            <person name="Jarju S."/>
            <person name="Secka A."/>
            <person name="Antonio M."/>
            <person name="Oren A."/>
            <person name="Chaudhuri R.R."/>
            <person name="La Ragione R."/>
            <person name="Hildebrand F."/>
            <person name="Pallen M.J."/>
        </authorList>
    </citation>
    <scope>NUCLEOTIDE SEQUENCE</scope>
    <source>
        <strain evidence="2">ChiSxjej2B14-8506</strain>
    </source>
</reference>
<accession>A0A9D1LTB1</accession>
<dbReference type="InterPro" id="IPR002035">
    <property type="entry name" value="VWF_A"/>
</dbReference>
<protein>
    <submittedName>
        <fullName evidence="2">VWA domain-containing protein</fullName>
    </submittedName>
</protein>
<gene>
    <name evidence="2" type="ORF">IAC59_10720</name>
</gene>
<organism evidence="2 3">
    <name type="scientific">Candidatus Fimadaptatus faecigallinarum</name>
    <dbReference type="NCBI Taxonomy" id="2840814"/>
    <lineage>
        <taxon>Bacteria</taxon>
        <taxon>Bacillati</taxon>
        <taxon>Bacillota</taxon>
        <taxon>Clostridia</taxon>
        <taxon>Eubacteriales</taxon>
        <taxon>Candidatus Fimadaptatus</taxon>
    </lineage>
</organism>
<sequence>MKQNLTELVFILDRSGSMSGLEGDTIGGFNGLLDRQRHEPGDALITTVLFDDKYELLHDRINIRGVAPMTRADYYVRGRTALMDAVGMTVAKISAAQQHTVESERPARTLVVITTDGMENASREFNRAKVKALIERMKREHGWEFIFLGANIDSVMAAGELGISAEYAANYHADHQGTAANFDAVASAVSSVRQCGVVGRAWRKAVDEDFRGRG</sequence>
<feature type="domain" description="VWFA" evidence="1">
    <location>
        <begin position="7"/>
        <end position="192"/>
    </location>
</feature>
<name>A0A9D1LTB1_9FIRM</name>
<dbReference type="EMBL" id="DVNK01000064">
    <property type="protein sequence ID" value="HIU47710.1"/>
    <property type="molecule type" value="Genomic_DNA"/>
</dbReference>
<dbReference type="PROSITE" id="PS50234">
    <property type="entry name" value="VWFA"/>
    <property type="match status" value="1"/>
</dbReference>
<dbReference type="InterPro" id="IPR036465">
    <property type="entry name" value="vWFA_dom_sf"/>
</dbReference>
<dbReference type="Proteomes" id="UP000824123">
    <property type="component" value="Unassembled WGS sequence"/>
</dbReference>
<dbReference type="AlphaFoldDB" id="A0A9D1LTB1"/>
<evidence type="ECO:0000313" key="3">
    <source>
        <dbReference type="Proteomes" id="UP000824123"/>
    </source>
</evidence>
<proteinExistence type="predicted"/>
<reference evidence="2" key="1">
    <citation type="submission" date="2020-10" db="EMBL/GenBank/DDBJ databases">
        <authorList>
            <person name="Gilroy R."/>
        </authorList>
    </citation>
    <scope>NUCLEOTIDE SEQUENCE</scope>
    <source>
        <strain evidence="2">ChiSxjej2B14-8506</strain>
    </source>
</reference>
<evidence type="ECO:0000259" key="1">
    <source>
        <dbReference type="PROSITE" id="PS50234"/>
    </source>
</evidence>
<evidence type="ECO:0000313" key="2">
    <source>
        <dbReference type="EMBL" id="HIU47710.1"/>
    </source>
</evidence>
<comment type="caution">
    <text evidence="2">The sequence shown here is derived from an EMBL/GenBank/DDBJ whole genome shotgun (WGS) entry which is preliminary data.</text>
</comment>